<accession>A0A6A6SIE6</accession>
<dbReference type="Proteomes" id="UP000799324">
    <property type="component" value="Unassembled WGS sequence"/>
</dbReference>
<dbReference type="EMBL" id="MU004608">
    <property type="protein sequence ID" value="KAF2647529.1"/>
    <property type="molecule type" value="Genomic_DNA"/>
</dbReference>
<feature type="compositionally biased region" description="Polar residues" evidence="1">
    <location>
        <begin position="57"/>
        <end position="80"/>
    </location>
</feature>
<reference evidence="2" key="1">
    <citation type="journal article" date="2020" name="Stud. Mycol.">
        <title>101 Dothideomycetes genomes: a test case for predicting lifestyles and emergence of pathogens.</title>
        <authorList>
            <person name="Haridas S."/>
            <person name="Albert R."/>
            <person name="Binder M."/>
            <person name="Bloem J."/>
            <person name="Labutti K."/>
            <person name="Salamov A."/>
            <person name="Andreopoulos B."/>
            <person name="Baker S."/>
            <person name="Barry K."/>
            <person name="Bills G."/>
            <person name="Bluhm B."/>
            <person name="Cannon C."/>
            <person name="Castanera R."/>
            <person name="Culley D."/>
            <person name="Daum C."/>
            <person name="Ezra D."/>
            <person name="Gonzalez J."/>
            <person name="Henrissat B."/>
            <person name="Kuo A."/>
            <person name="Liang C."/>
            <person name="Lipzen A."/>
            <person name="Lutzoni F."/>
            <person name="Magnuson J."/>
            <person name="Mondo S."/>
            <person name="Nolan M."/>
            <person name="Ohm R."/>
            <person name="Pangilinan J."/>
            <person name="Park H.-J."/>
            <person name="Ramirez L."/>
            <person name="Alfaro M."/>
            <person name="Sun H."/>
            <person name="Tritt A."/>
            <person name="Yoshinaga Y."/>
            <person name="Zwiers L.-H."/>
            <person name="Turgeon B."/>
            <person name="Goodwin S."/>
            <person name="Spatafora J."/>
            <person name="Crous P."/>
            <person name="Grigoriev I."/>
        </authorList>
    </citation>
    <scope>NUCLEOTIDE SEQUENCE</scope>
    <source>
        <strain evidence="2">CBS 122681</strain>
    </source>
</reference>
<dbReference type="AlphaFoldDB" id="A0A6A6SIE6"/>
<feature type="region of interest" description="Disordered" evidence="1">
    <location>
        <begin position="224"/>
        <end position="276"/>
    </location>
</feature>
<feature type="region of interest" description="Disordered" evidence="1">
    <location>
        <begin position="171"/>
        <end position="191"/>
    </location>
</feature>
<feature type="compositionally biased region" description="Polar residues" evidence="1">
    <location>
        <begin position="250"/>
        <end position="259"/>
    </location>
</feature>
<protein>
    <submittedName>
        <fullName evidence="2">Uncharacterized protein</fullName>
    </submittedName>
</protein>
<sequence>MSEQHAAKMNLPPTEHGNEKCRPKSSKTSTPVPQASTGETKQPPMTGKQQPKAKLPTSESPRHSSASDTMKPETGSSAHVSPSDWLHFPSPGASYQRYWQQTQEKKRIAEMEDEALTEVLRLLEEETRHWEWRGKREIYTSRPETLKFSLQLTSIHSARVYVLGPNKLLPSSSAVQPPESHTQNLTPVSQPRISLQSLTTRFEPPKSQPPNLKFISATTQLPTSYQTNSGLQHDMSSATPSNASPSSPSQDKQPTSSTSQDHHPQQTESAEEEPDAVKALLAQLQASLDRLAALGTRASETRLVLDVNDKLERRLDFMMSYGSEEDTEALMDGPWS</sequence>
<evidence type="ECO:0000313" key="2">
    <source>
        <dbReference type="EMBL" id="KAF2647529.1"/>
    </source>
</evidence>
<name>A0A6A6SIE6_9PLEO</name>
<feature type="compositionally biased region" description="Polar residues" evidence="1">
    <location>
        <begin position="224"/>
        <end position="235"/>
    </location>
</feature>
<gene>
    <name evidence="2" type="ORF">K491DRAFT_685443</name>
</gene>
<feature type="compositionally biased region" description="Low complexity" evidence="1">
    <location>
        <begin position="236"/>
        <end position="249"/>
    </location>
</feature>
<evidence type="ECO:0000256" key="1">
    <source>
        <dbReference type="SAM" id="MobiDB-lite"/>
    </source>
</evidence>
<proteinExistence type="predicted"/>
<feature type="compositionally biased region" description="Polar residues" evidence="1">
    <location>
        <begin position="26"/>
        <end position="40"/>
    </location>
</feature>
<feature type="region of interest" description="Disordered" evidence="1">
    <location>
        <begin position="1"/>
        <end position="87"/>
    </location>
</feature>
<keyword evidence="3" id="KW-1185">Reference proteome</keyword>
<evidence type="ECO:0000313" key="3">
    <source>
        <dbReference type="Proteomes" id="UP000799324"/>
    </source>
</evidence>
<organism evidence="2 3">
    <name type="scientific">Lophiostoma macrostomum CBS 122681</name>
    <dbReference type="NCBI Taxonomy" id="1314788"/>
    <lineage>
        <taxon>Eukaryota</taxon>
        <taxon>Fungi</taxon>
        <taxon>Dikarya</taxon>
        <taxon>Ascomycota</taxon>
        <taxon>Pezizomycotina</taxon>
        <taxon>Dothideomycetes</taxon>
        <taxon>Pleosporomycetidae</taxon>
        <taxon>Pleosporales</taxon>
        <taxon>Lophiostomataceae</taxon>
        <taxon>Lophiostoma</taxon>
    </lineage>
</organism>